<keyword evidence="10" id="KW-1185">Reference proteome</keyword>
<comment type="subcellular location">
    <subcellularLocation>
        <location evidence="1 7">Cell membrane</location>
        <topology evidence="1 7">Multi-pass membrane protein</topology>
    </subcellularLocation>
</comment>
<feature type="transmembrane region" description="Helical" evidence="7">
    <location>
        <begin position="203"/>
        <end position="221"/>
    </location>
</feature>
<gene>
    <name evidence="9" type="ORF">GC106_35320</name>
</gene>
<reference evidence="9 10" key="1">
    <citation type="submission" date="2020-01" db="EMBL/GenBank/DDBJ databases">
        <title>Kibdelosporangium persica a novel Actinomycetes from a hot desert in Iran.</title>
        <authorList>
            <person name="Safaei N."/>
            <person name="Zaburannyi N."/>
            <person name="Mueller R."/>
            <person name="Wink J."/>
        </authorList>
    </citation>
    <scope>NUCLEOTIDE SEQUENCE [LARGE SCALE GENOMIC DNA]</scope>
    <source>
        <strain evidence="9 10">4NS15</strain>
    </source>
</reference>
<keyword evidence="3" id="KW-1003">Cell membrane</keyword>
<evidence type="ECO:0000259" key="8">
    <source>
        <dbReference type="PROSITE" id="PS50928"/>
    </source>
</evidence>
<feature type="transmembrane region" description="Helical" evidence="7">
    <location>
        <begin position="103"/>
        <end position="123"/>
    </location>
</feature>
<evidence type="ECO:0000313" key="10">
    <source>
        <dbReference type="Proteomes" id="UP000763557"/>
    </source>
</evidence>
<evidence type="ECO:0000313" key="9">
    <source>
        <dbReference type="EMBL" id="NRN66311.1"/>
    </source>
</evidence>
<dbReference type="PANTHER" id="PTHR43163:SF6">
    <property type="entry name" value="DIPEPTIDE TRANSPORT SYSTEM PERMEASE PROTEIN DPPB-RELATED"/>
    <property type="match status" value="1"/>
</dbReference>
<keyword evidence="2 7" id="KW-0813">Transport</keyword>
<dbReference type="InterPro" id="IPR035906">
    <property type="entry name" value="MetI-like_sf"/>
</dbReference>
<keyword evidence="6 7" id="KW-0472">Membrane</keyword>
<dbReference type="PANTHER" id="PTHR43163">
    <property type="entry name" value="DIPEPTIDE TRANSPORT SYSTEM PERMEASE PROTEIN DPPB-RELATED"/>
    <property type="match status" value="1"/>
</dbReference>
<dbReference type="EMBL" id="JAAATY010000009">
    <property type="protein sequence ID" value="NRN66311.1"/>
    <property type="molecule type" value="Genomic_DNA"/>
</dbReference>
<evidence type="ECO:0000256" key="1">
    <source>
        <dbReference type="ARBA" id="ARBA00004651"/>
    </source>
</evidence>
<evidence type="ECO:0000256" key="7">
    <source>
        <dbReference type="RuleBase" id="RU363032"/>
    </source>
</evidence>
<evidence type="ECO:0000256" key="3">
    <source>
        <dbReference type="ARBA" id="ARBA00022475"/>
    </source>
</evidence>
<organism evidence="9 10">
    <name type="scientific">Kibdelosporangium persicum</name>
    <dbReference type="NCBI Taxonomy" id="2698649"/>
    <lineage>
        <taxon>Bacteria</taxon>
        <taxon>Bacillati</taxon>
        <taxon>Actinomycetota</taxon>
        <taxon>Actinomycetes</taxon>
        <taxon>Pseudonocardiales</taxon>
        <taxon>Pseudonocardiaceae</taxon>
        <taxon>Kibdelosporangium</taxon>
    </lineage>
</organism>
<dbReference type="Pfam" id="PF19300">
    <property type="entry name" value="BPD_transp_1_N"/>
    <property type="match status" value="1"/>
</dbReference>
<dbReference type="InterPro" id="IPR000515">
    <property type="entry name" value="MetI-like"/>
</dbReference>
<comment type="caution">
    <text evidence="9">The sequence shown here is derived from an EMBL/GenBank/DDBJ whole genome shotgun (WGS) entry which is preliminary data.</text>
</comment>
<dbReference type="RefSeq" id="WP_173132054.1">
    <property type="nucleotide sequence ID" value="NZ_CBCSGW010000085.1"/>
</dbReference>
<proteinExistence type="inferred from homology"/>
<keyword evidence="4 7" id="KW-0812">Transmembrane</keyword>
<comment type="similarity">
    <text evidence="7">Belongs to the binding-protein-dependent transport system permease family.</text>
</comment>
<dbReference type="Proteomes" id="UP000763557">
    <property type="component" value="Unassembled WGS sequence"/>
</dbReference>
<dbReference type="Pfam" id="PF00528">
    <property type="entry name" value="BPD_transp_1"/>
    <property type="match status" value="1"/>
</dbReference>
<feature type="domain" description="ABC transmembrane type-1" evidence="8">
    <location>
        <begin position="97"/>
        <end position="326"/>
    </location>
</feature>
<evidence type="ECO:0000256" key="5">
    <source>
        <dbReference type="ARBA" id="ARBA00022989"/>
    </source>
</evidence>
<dbReference type="PROSITE" id="PS50928">
    <property type="entry name" value="ABC_TM1"/>
    <property type="match status" value="1"/>
</dbReference>
<name>A0ABX2F4N3_9PSEU</name>
<evidence type="ECO:0000256" key="2">
    <source>
        <dbReference type="ARBA" id="ARBA00022448"/>
    </source>
</evidence>
<protein>
    <submittedName>
        <fullName evidence="9">Binding-protein-dependent transport systems inner membrane component</fullName>
    </submittedName>
</protein>
<sequence length="341" mass="36616">MLRYTVRRLLQLVLVVVALSLLLFAWLRSLPGGPVSALLGERATPALRAQLTAELGLDQPIFVQYFKFLGRALSGDFGVSTGVQPGDSAMEIFLQRFPATLELSVLAILIAVAVGIPLGYLAARRRGGVLDNLSVVGSLIGVAVPVFFLAFVLKQVFAVELGWFPTTGRQEGGLDATRVTGFFVLDGLITREWDAAWDAVKHLILPAIALSSIPFSVIFRITRASVLDVLDEDFVRTAESKGLTTPVIRRRHVLRNAMLPVVTTIGLQTGALLAGAVLTEKVFAFPGIGQALAIGFERRDYPVLLLLILCAAGVFVLVNLAVDLSYAVIDPRIRSGSGGGR</sequence>
<dbReference type="InterPro" id="IPR045621">
    <property type="entry name" value="BPD_transp_1_N"/>
</dbReference>
<feature type="transmembrane region" description="Helical" evidence="7">
    <location>
        <begin position="135"/>
        <end position="153"/>
    </location>
</feature>
<dbReference type="SUPFAM" id="SSF161098">
    <property type="entry name" value="MetI-like"/>
    <property type="match status" value="1"/>
</dbReference>
<feature type="transmembrane region" description="Helical" evidence="7">
    <location>
        <begin position="301"/>
        <end position="322"/>
    </location>
</feature>
<evidence type="ECO:0000256" key="4">
    <source>
        <dbReference type="ARBA" id="ARBA00022692"/>
    </source>
</evidence>
<evidence type="ECO:0000256" key="6">
    <source>
        <dbReference type="ARBA" id="ARBA00023136"/>
    </source>
</evidence>
<feature type="transmembrane region" description="Helical" evidence="7">
    <location>
        <begin position="257"/>
        <end position="278"/>
    </location>
</feature>
<dbReference type="CDD" id="cd06261">
    <property type="entry name" value="TM_PBP2"/>
    <property type="match status" value="1"/>
</dbReference>
<dbReference type="Gene3D" id="1.10.3720.10">
    <property type="entry name" value="MetI-like"/>
    <property type="match status" value="1"/>
</dbReference>
<keyword evidence="5 7" id="KW-1133">Transmembrane helix</keyword>
<accession>A0ABX2F4N3</accession>